<keyword evidence="6" id="KW-0418">Kinase</keyword>
<dbReference type="InterPro" id="IPR032319">
    <property type="entry name" value="CLP1_P"/>
</dbReference>
<dbReference type="EMBL" id="KN833856">
    <property type="protein sequence ID" value="KIK16500.1"/>
    <property type="molecule type" value="Genomic_DNA"/>
</dbReference>
<dbReference type="GO" id="GO:0005634">
    <property type="term" value="C:nucleus"/>
    <property type="evidence" value="ECO:0007669"/>
    <property type="project" value="TreeGrafter"/>
</dbReference>
<dbReference type="GO" id="GO:0051731">
    <property type="term" value="F:polynucleotide 5'-hydroxyl-kinase activity"/>
    <property type="evidence" value="ECO:0007669"/>
    <property type="project" value="InterPro"/>
</dbReference>
<organism evidence="10 11">
    <name type="scientific">Pisolithus microcarpus 441</name>
    <dbReference type="NCBI Taxonomy" id="765257"/>
    <lineage>
        <taxon>Eukaryota</taxon>
        <taxon>Fungi</taxon>
        <taxon>Dikarya</taxon>
        <taxon>Basidiomycota</taxon>
        <taxon>Agaricomycotina</taxon>
        <taxon>Agaricomycetes</taxon>
        <taxon>Agaricomycetidae</taxon>
        <taxon>Boletales</taxon>
        <taxon>Sclerodermatineae</taxon>
        <taxon>Pisolithaceae</taxon>
        <taxon>Pisolithus</taxon>
    </lineage>
</organism>
<keyword evidence="11" id="KW-1185">Reference proteome</keyword>
<dbReference type="InterPro" id="IPR045116">
    <property type="entry name" value="Clp1/Grc3"/>
</dbReference>
<dbReference type="PANTHER" id="PTHR12755">
    <property type="entry name" value="CLEAVAGE/POLYADENYLATION FACTOR IA SUBUNIT CLP1P"/>
    <property type="match status" value="1"/>
</dbReference>
<dbReference type="STRING" id="765257.A0A0C9XVU5"/>
<feature type="compositionally biased region" description="Polar residues" evidence="8">
    <location>
        <begin position="12"/>
        <end position="30"/>
    </location>
</feature>
<accession>A0A0C9XVU5</accession>
<sequence length="691" mass="75071">MLSAVAARKASARQTGEQSSQSSPHPTSVRASREWSPSRPVDFEEPGVPRPESTVISNFLPVIGQNTLPLTRDDLSATGLQGDNGVVLVLNASESVALLGAYLLTVLQGRAKLCGVTLGPSSTQHRVFAPRSSPIPVISWASTEGHSKMSQRPLPPSVHANSDATVVLIQYASTGVEGLGRMCRVFDNVFKPPRGIPTGDIGIPEIRLISHSTKDMLPFTVPPSWETGLAYMDLPSNDRTDITLTPLCVVKGPKKYGKSTFSRTLLNRLLNCYRRVAFLECDVGQSEFTPGGMVALSIIESHVFGRPPFTHPTLPYRAQYIGSSTPRANPSYYLSAIQTLLETYRLEVHVPALADTSTSNDDRIEDVIPLVVNTMGWTKGLGADLNARIEELVEPSHVFEFEGSEDGGWPARSGELAGDINNAFPLCSPAMNIVRVQLKAIQAEATNMHAFSAADHRNINILSYFHAAFPPLVAEQQPSASVSLSDVPSPVSLRQVTAECWDATLPLCARYPYEVCCERAFDRVYLVGPGYEDVVPSELPRVLNCAVVGLVAYDVSMKEAEIEPMDQVVSSLPYSPGQPVPHPSTSNCLGLALIRGVFSSSDPSPTPSNSLLTHLHILTPLPPSILGHARALVKGDFELPIWGMLDFREGEEGGIAGVERERVPYLQWGKGEGLGSERRRVRRNLMRKAQM</sequence>
<dbReference type="Gene3D" id="3.40.50.300">
    <property type="entry name" value="P-loop containing nucleotide triphosphate hydrolases"/>
    <property type="match status" value="1"/>
</dbReference>
<keyword evidence="4" id="KW-0808">Transferase</keyword>
<dbReference type="Proteomes" id="UP000054018">
    <property type="component" value="Unassembled WGS sequence"/>
</dbReference>
<reference evidence="11" key="2">
    <citation type="submission" date="2015-01" db="EMBL/GenBank/DDBJ databases">
        <title>Evolutionary Origins and Diversification of the Mycorrhizal Mutualists.</title>
        <authorList>
            <consortium name="DOE Joint Genome Institute"/>
            <consortium name="Mycorrhizal Genomics Consortium"/>
            <person name="Kohler A."/>
            <person name="Kuo A."/>
            <person name="Nagy L.G."/>
            <person name="Floudas D."/>
            <person name="Copeland A."/>
            <person name="Barry K.W."/>
            <person name="Cichocki N."/>
            <person name="Veneault-Fourrey C."/>
            <person name="LaButti K."/>
            <person name="Lindquist E.A."/>
            <person name="Lipzen A."/>
            <person name="Lundell T."/>
            <person name="Morin E."/>
            <person name="Murat C."/>
            <person name="Riley R."/>
            <person name="Ohm R."/>
            <person name="Sun H."/>
            <person name="Tunlid A."/>
            <person name="Henrissat B."/>
            <person name="Grigoriev I.V."/>
            <person name="Hibbett D.S."/>
            <person name="Martin F."/>
        </authorList>
    </citation>
    <scope>NUCLEOTIDE SEQUENCE [LARGE SCALE GENOMIC DNA]</scope>
    <source>
        <strain evidence="11">441</strain>
    </source>
</reference>
<comment type="similarity">
    <text evidence="1">Belongs to the Clp1 family. NOL9/GRC3 subfamily.</text>
</comment>
<dbReference type="GO" id="GO:0000448">
    <property type="term" value="P:cleavage in ITS2 between 5.8S rRNA and LSU-rRNA of tricistronic rRNA transcript (SSU-rRNA, 5.8S rRNA, LSU-rRNA)"/>
    <property type="evidence" value="ECO:0007669"/>
    <property type="project" value="TreeGrafter"/>
</dbReference>
<name>A0A0C9XVU5_9AGAM</name>
<evidence type="ECO:0000256" key="7">
    <source>
        <dbReference type="ARBA" id="ARBA00022840"/>
    </source>
</evidence>
<evidence type="ECO:0000313" key="11">
    <source>
        <dbReference type="Proteomes" id="UP000054018"/>
    </source>
</evidence>
<evidence type="ECO:0000256" key="1">
    <source>
        <dbReference type="ARBA" id="ARBA00011003"/>
    </source>
</evidence>
<evidence type="ECO:0000259" key="9">
    <source>
        <dbReference type="Pfam" id="PF16575"/>
    </source>
</evidence>
<proteinExistence type="inferred from homology"/>
<feature type="region of interest" description="Disordered" evidence="8">
    <location>
        <begin position="1"/>
        <end position="52"/>
    </location>
</feature>
<feature type="domain" description="Clp1 P-loop" evidence="9">
    <location>
        <begin position="252"/>
        <end position="402"/>
    </location>
</feature>
<evidence type="ECO:0000256" key="3">
    <source>
        <dbReference type="ARBA" id="ARBA00019824"/>
    </source>
</evidence>
<evidence type="ECO:0000256" key="4">
    <source>
        <dbReference type="ARBA" id="ARBA00022679"/>
    </source>
</evidence>
<dbReference type="OrthoDB" id="2405412at2759"/>
<dbReference type="PANTHER" id="PTHR12755:SF3">
    <property type="entry name" value="POLYNUCLEOTIDE 5'-HYDROXYL-KINASE NOL9"/>
    <property type="match status" value="1"/>
</dbReference>
<gene>
    <name evidence="10" type="ORF">PISMIDRAFT_113266</name>
</gene>
<dbReference type="Pfam" id="PF16575">
    <property type="entry name" value="CLP1_P"/>
    <property type="match status" value="1"/>
</dbReference>
<evidence type="ECO:0000256" key="2">
    <source>
        <dbReference type="ARBA" id="ARBA00018706"/>
    </source>
</evidence>
<evidence type="ECO:0000313" key="10">
    <source>
        <dbReference type="EMBL" id="KIK16500.1"/>
    </source>
</evidence>
<evidence type="ECO:0000256" key="5">
    <source>
        <dbReference type="ARBA" id="ARBA00022741"/>
    </source>
</evidence>
<dbReference type="InterPro" id="IPR027417">
    <property type="entry name" value="P-loop_NTPase"/>
</dbReference>
<dbReference type="GO" id="GO:0005524">
    <property type="term" value="F:ATP binding"/>
    <property type="evidence" value="ECO:0007669"/>
    <property type="project" value="UniProtKB-KW"/>
</dbReference>
<protein>
    <recommendedName>
        <fullName evidence="3">Polynucleotide 5'-hydroxyl-kinase GRC3</fullName>
    </recommendedName>
    <alternativeName>
        <fullName evidence="2">Polynucleotide 5'-hydroxyl-kinase grc3</fullName>
    </alternativeName>
</protein>
<dbReference type="AlphaFoldDB" id="A0A0C9XVU5"/>
<dbReference type="HOGENOM" id="CLU_010345_0_0_1"/>
<reference evidence="10 11" key="1">
    <citation type="submission" date="2014-04" db="EMBL/GenBank/DDBJ databases">
        <authorList>
            <consortium name="DOE Joint Genome Institute"/>
            <person name="Kuo A."/>
            <person name="Kohler A."/>
            <person name="Costa M.D."/>
            <person name="Nagy L.G."/>
            <person name="Floudas D."/>
            <person name="Copeland A."/>
            <person name="Barry K.W."/>
            <person name="Cichocki N."/>
            <person name="Veneault-Fourrey C."/>
            <person name="LaButti K."/>
            <person name="Lindquist E.A."/>
            <person name="Lipzen A."/>
            <person name="Lundell T."/>
            <person name="Morin E."/>
            <person name="Murat C."/>
            <person name="Sun H."/>
            <person name="Tunlid A."/>
            <person name="Henrissat B."/>
            <person name="Grigoriev I.V."/>
            <person name="Hibbett D.S."/>
            <person name="Martin F."/>
            <person name="Nordberg H.P."/>
            <person name="Cantor M.N."/>
            <person name="Hua S.X."/>
        </authorList>
    </citation>
    <scope>NUCLEOTIDE SEQUENCE [LARGE SCALE GENOMIC DNA]</scope>
    <source>
        <strain evidence="10 11">441</strain>
    </source>
</reference>
<keyword evidence="5" id="KW-0547">Nucleotide-binding</keyword>
<evidence type="ECO:0000256" key="8">
    <source>
        <dbReference type="SAM" id="MobiDB-lite"/>
    </source>
</evidence>
<evidence type="ECO:0000256" key="6">
    <source>
        <dbReference type="ARBA" id="ARBA00022777"/>
    </source>
</evidence>
<keyword evidence="7" id="KW-0067">ATP-binding</keyword>